<reference evidence="2 3" key="1">
    <citation type="submission" date="2016-10" db="EMBL/GenBank/DDBJ databases">
        <authorList>
            <person name="de Groot N.N."/>
        </authorList>
    </citation>
    <scope>NUCLEOTIDE SEQUENCE [LARGE SCALE GENOMIC DNA]</scope>
    <source>
        <strain evidence="2 3">CPCC 202808</strain>
    </source>
</reference>
<gene>
    <name evidence="1" type="ORF">FHR37_002640</name>
    <name evidence="2" type="ORF">SAMN05421678_13211</name>
</gene>
<dbReference type="Proteomes" id="UP000533017">
    <property type="component" value="Unassembled WGS sequence"/>
</dbReference>
<organism evidence="2 3">
    <name type="scientific">Actinopolymorpha cephalotaxi</name>
    <dbReference type="NCBI Taxonomy" id="504797"/>
    <lineage>
        <taxon>Bacteria</taxon>
        <taxon>Bacillati</taxon>
        <taxon>Actinomycetota</taxon>
        <taxon>Actinomycetes</taxon>
        <taxon>Propionibacteriales</taxon>
        <taxon>Actinopolymorphaceae</taxon>
        <taxon>Actinopolymorpha</taxon>
    </lineage>
</organism>
<evidence type="ECO:0000313" key="3">
    <source>
        <dbReference type="Proteomes" id="UP000199052"/>
    </source>
</evidence>
<dbReference type="RefSeq" id="WP_092890762.1">
    <property type="nucleotide sequence ID" value="NZ_FOOI01000032.1"/>
</dbReference>
<name>A0A1I3CE66_9ACTN</name>
<dbReference type="STRING" id="504797.SAMN05421678_13211"/>
<dbReference type="Proteomes" id="UP000199052">
    <property type="component" value="Unassembled WGS sequence"/>
</dbReference>
<accession>A0A1I3CE66</accession>
<evidence type="ECO:0000313" key="4">
    <source>
        <dbReference type="Proteomes" id="UP000533017"/>
    </source>
</evidence>
<evidence type="ECO:0000313" key="1">
    <source>
        <dbReference type="EMBL" id="NYH83789.1"/>
    </source>
</evidence>
<protein>
    <submittedName>
        <fullName evidence="2">Uncharacterized protein</fullName>
    </submittedName>
</protein>
<dbReference type="AlphaFoldDB" id="A0A1I3CE66"/>
<proteinExistence type="predicted"/>
<dbReference type="EMBL" id="JACBZA010000001">
    <property type="protein sequence ID" value="NYH83789.1"/>
    <property type="molecule type" value="Genomic_DNA"/>
</dbReference>
<evidence type="ECO:0000313" key="2">
    <source>
        <dbReference type="EMBL" id="SFH72596.1"/>
    </source>
</evidence>
<sequence>MLKLDNVRTIESHQVHGDDDPARPNVFYVLPRFPRIARLENGGLALRFVEYDAIRVDGDSQFGGFVAFDTDLGLLPETEDKIRQKLQEEVNARFGGNGPKVELQTVPWLSGAVRLVLQQDGKIVERISGATTPSLTGDNTACFFLELTVLGTAIFKETLSKGTSSAIQVVYDLDHYCRLPQAHAWGTWHSSAFYSFWQDVDTEDNFWSEDSYTEITRSSRYQNEVTETHFDLVEDPNLPQDQRAQFDSWVHDLITKQLEAGVQRNLLQAIQAVDPSVKEWTEGQDIEDVHREVTNTQISDVRVEWTEAKAIVRRISPNGSLPTVTSLKGPDGQLLKWEDYYSKVSVDEFLRTLRLSIRVDADFPGYGITLVEVKVRYPHGENAKTVEATFTKDDAGKPQKAEFIVADRIRTFFWSYIVHFEGDTPAWTSAEVEDDGTDLNVKLANLPVLKLDIVNGDVNFDQVSRARVRVRYEGGVRPVERFFNLTENDAEHKLLEVVGKPRTGDVTYQTTYTMKGDGREIAGPELTTDADIISVDDPFRALKTITFVAVGDLQNDIGDISLQATYAEPDNGYQQTFGVTLSGEGKTFDTWTFPTIDEAKGKLSYQATVGHRDGTSEDVDVADAKGTRFEVGRKFADKLDVQLVPDLLDWTKLKLVNVSLRYDGSTPPKTDDFLFRSSDTAAKAWTVFLAKGAPASYSYTATYFLLDGTRKIDKKDAATDESLFLEIPA</sequence>
<keyword evidence="4" id="KW-1185">Reference proteome</keyword>
<dbReference type="EMBL" id="FOOI01000032">
    <property type="protein sequence ID" value="SFH72596.1"/>
    <property type="molecule type" value="Genomic_DNA"/>
</dbReference>
<dbReference type="OrthoDB" id="1488684at2"/>
<reference evidence="1 4" key="2">
    <citation type="submission" date="2020-07" db="EMBL/GenBank/DDBJ databases">
        <title>Sequencing the genomes of 1000 actinobacteria strains.</title>
        <authorList>
            <person name="Klenk H.-P."/>
        </authorList>
    </citation>
    <scope>NUCLEOTIDE SEQUENCE [LARGE SCALE GENOMIC DNA]</scope>
    <source>
        <strain evidence="1 4">DSM 45117</strain>
    </source>
</reference>